<reference evidence="1 2" key="1">
    <citation type="submission" date="2009-07" db="EMBL/GenBank/DDBJ databases">
        <authorList>
            <person name="Madupu R."/>
            <person name="Sebastian Y."/>
            <person name="Durkin A.S."/>
            <person name="Torralba M."/>
            <person name="Methe B."/>
            <person name="Sutton G.G."/>
            <person name="Strausberg R.L."/>
            <person name="Nelson K.E."/>
        </authorList>
    </citation>
    <scope>NUCLEOTIDE SEQUENCE [LARGE SCALE GENOMIC DNA]</scope>
    <source>
        <strain evidence="1 2">ATCC 35580</strain>
    </source>
</reference>
<name>C8PTK8_9SPIR</name>
<dbReference type="PANTHER" id="PTHR35841">
    <property type="entry name" value="PHOSPHONATES-BINDING PERIPLASMIC PROTEIN"/>
    <property type="match status" value="1"/>
</dbReference>
<evidence type="ECO:0000313" key="2">
    <source>
        <dbReference type="Proteomes" id="UP000004509"/>
    </source>
</evidence>
<comment type="caution">
    <text evidence="1">The sequence shown here is derived from an EMBL/GenBank/DDBJ whole genome shotgun (WGS) entry which is preliminary data.</text>
</comment>
<dbReference type="eggNOG" id="COG3221">
    <property type="taxonomic scope" value="Bacteria"/>
</dbReference>
<dbReference type="Proteomes" id="UP000004509">
    <property type="component" value="Unassembled WGS sequence"/>
</dbReference>
<proteinExistence type="predicted"/>
<dbReference type="Gene3D" id="3.40.190.10">
    <property type="entry name" value="Periplasmic binding protein-like II"/>
    <property type="match status" value="2"/>
</dbReference>
<evidence type="ECO:0000313" key="1">
    <source>
        <dbReference type="EMBL" id="EEV19254.1"/>
    </source>
</evidence>
<gene>
    <name evidence="1" type="primary">phnD</name>
    <name evidence="1" type="ORF">TREVI0001_0148</name>
</gene>
<dbReference type="PANTHER" id="PTHR35841:SF1">
    <property type="entry name" value="PHOSPHONATES-BINDING PERIPLASMIC PROTEIN"/>
    <property type="match status" value="1"/>
</dbReference>
<dbReference type="Pfam" id="PF12974">
    <property type="entry name" value="Phosphonate-bd"/>
    <property type="match status" value="1"/>
</dbReference>
<dbReference type="AlphaFoldDB" id="C8PTK8"/>
<dbReference type="RefSeq" id="WP_006190155.1">
    <property type="nucleotide sequence ID" value="NZ_ACYH01000068.1"/>
</dbReference>
<dbReference type="OrthoDB" id="1792890at2"/>
<sequence>MKFFLKTAKSAAQTAKSAAGSLLCRTGLFLSALCLSAILVCSCSKTEQKPLKMVFYPNESSESMKDARAAFQEILREAVGRDVEILTTTDYNIALEALVSGKADMAYVGAEGYLTAHKRNNAVIPIATNSGPSGTLDDAKYYSFIGVQHKDADTYKKADGSFDLSLLRGKRMSFVAASSTSGYVIPARVLAAAFSLDNTDDLILSDKVFSKVLFAGSHQGSQVNLFRGDADAAAFAIPQTIGVYELLEGEDYKTGAVYRVTEGADEPFTSFAGSEMTVIRSIPVLNAPITVNTNTVSASDIKKIQDALTSDKTANNPGIFNVKDSGKKGIYPKYSEKTRMVATDDAWYDELRNSTK</sequence>
<dbReference type="EMBL" id="ACYH01000068">
    <property type="protein sequence ID" value="EEV19254.1"/>
    <property type="molecule type" value="Genomic_DNA"/>
</dbReference>
<dbReference type="STRING" id="596324.TREVI0001_0148"/>
<organism evidence="1 2">
    <name type="scientific">Treponema vincentii ATCC 35580</name>
    <dbReference type="NCBI Taxonomy" id="596324"/>
    <lineage>
        <taxon>Bacteria</taxon>
        <taxon>Pseudomonadati</taxon>
        <taxon>Spirochaetota</taxon>
        <taxon>Spirochaetia</taxon>
        <taxon>Spirochaetales</taxon>
        <taxon>Treponemataceae</taxon>
        <taxon>Treponema</taxon>
    </lineage>
</organism>
<protein>
    <submittedName>
        <fullName evidence="1">Phosphate/phosphite/phosphonate ABC transporter, periplasmic binding protein</fullName>
    </submittedName>
</protein>
<dbReference type="SUPFAM" id="SSF53850">
    <property type="entry name" value="Periplasmic binding protein-like II"/>
    <property type="match status" value="1"/>
</dbReference>
<accession>C8PTK8</accession>